<protein>
    <submittedName>
        <fullName evidence="3">Cytochrome P450</fullName>
    </submittedName>
</protein>
<evidence type="ECO:0000256" key="2">
    <source>
        <dbReference type="RuleBase" id="RU000461"/>
    </source>
</evidence>
<keyword evidence="2" id="KW-0479">Metal-binding</keyword>
<dbReference type="InterPro" id="IPR036396">
    <property type="entry name" value="Cyt_P450_sf"/>
</dbReference>
<sequence>MESALNSEGSEHRRLRAPIQSALSTRRVEAMVPVIEEVVSSLLDQFTADTGIVDAVEAFAMRVPLLITTRLLGIAPDKHKDFRDAIAGVFETGVTSTEAKGRMERLTQLLDGLVRDKRDNDRAAPADDFTTDLIRQADAGTPRLSDTQLRDQLMLVVSAGIETTVHGIGNLLVQLMCQPDQRFLVTSGGVTWEQTVNESLRYRPPVEWVPLRFAVDDFNDLETGARFTRGEEILINFGTAGRHPEQCPRSADSFDVTRSPVRHLAFGYGPHSCPGAGLARKEIEIAVRRWFERYPESRLAVPPSDLRQIDSWIIVGYGKIPVELGRRHTL</sequence>
<proteinExistence type="inferred from homology"/>
<evidence type="ECO:0000313" key="3">
    <source>
        <dbReference type="EMBL" id="MFC4507926.1"/>
    </source>
</evidence>
<name>A0ABV9BD95_9ACTN</name>
<comment type="similarity">
    <text evidence="1 2">Belongs to the cytochrome P450 family.</text>
</comment>
<keyword evidence="4" id="KW-1185">Reference proteome</keyword>
<dbReference type="Proteomes" id="UP001595839">
    <property type="component" value="Unassembled WGS sequence"/>
</dbReference>
<dbReference type="PRINTS" id="PR00385">
    <property type="entry name" value="P450"/>
</dbReference>
<dbReference type="PROSITE" id="PS00086">
    <property type="entry name" value="CYTOCHROME_P450"/>
    <property type="match status" value="1"/>
</dbReference>
<dbReference type="InterPro" id="IPR017972">
    <property type="entry name" value="Cyt_P450_CS"/>
</dbReference>
<organism evidence="3 4">
    <name type="scientific">Streptomyces vulcanius</name>
    <dbReference type="NCBI Taxonomy" id="1441876"/>
    <lineage>
        <taxon>Bacteria</taxon>
        <taxon>Bacillati</taxon>
        <taxon>Actinomycetota</taxon>
        <taxon>Actinomycetes</taxon>
        <taxon>Kitasatosporales</taxon>
        <taxon>Streptomycetaceae</taxon>
        <taxon>Streptomyces</taxon>
    </lineage>
</organism>
<dbReference type="Pfam" id="PF00067">
    <property type="entry name" value="p450"/>
    <property type="match status" value="2"/>
</dbReference>
<reference evidence="4" key="1">
    <citation type="journal article" date="2019" name="Int. J. Syst. Evol. Microbiol.">
        <title>The Global Catalogue of Microorganisms (GCM) 10K type strain sequencing project: providing services to taxonomists for standard genome sequencing and annotation.</title>
        <authorList>
            <consortium name="The Broad Institute Genomics Platform"/>
            <consortium name="The Broad Institute Genome Sequencing Center for Infectious Disease"/>
            <person name="Wu L."/>
            <person name="Ma J."/>
        </authorList>
    </citation>
    <scope>NUCLEOTIDE SEQUENCE [LARGE SCALE GENOMIC DNA]</scope>
    <source>
        <strain evidence="4">CGMCC 4.7177</strain>
    </source>
</reference>
<dbReference type="EMBL" id="JBHSFK010000063">
    <property type="protein sequence ID" value="MFC4507926.1"/>
    <property type="molecule type" value="Genomic_DNA"/>
</dbReference>
<keyword evidence="2" id="KW-0349">Heme</keyword>
<comment type="caution">
    <text evidence="3">The sequence shown here is derived from an EMBL/GenBank/DDBJ whole genome shotgun (WGS) entry which is preliminary data.</text>
</comment>
<gene>
    <name evidence="3" type="ORF">ACFPIH_52480</name>
</gene>
<dbReference type="InterPro" id="IPR001128">
    <property type="entry name" value="Cyt_P450"/>
</dbReference>
<dbReference type="Gene3D" id="1.10.630.10">
    <property type="entry name" value="Cytochrome P450"/>
    <property type="match status" value="1"/>
</dbReference>
<evidence type="ECO:0000313" key="4">
    <source>
        <dbReference type="Proteomes" id="UP001595839"/>
    </source>
</evidence>
<dbReference type="RefSeq" id="WP_381167510.1">
    <property type="nucleotide sequence ID" value="NZ_JBHSFK010000063.1"/>
</dbReference>
<dbReference type="InterPro" id="IPR002397">
    <property type="entry name" value="Cyt_P450_B"/>
</dbReference>
<dbReference type="SUPFAM" id="SSF48264">
    <property type="entry name" value="Cytochrome P450"/>
    <property type="match status" value="1"/>
</dbReference>
<dbReference type="PRINTS" id="PR00359">
    <property type="entry name" value="BP450"/>
</dbReference>
<dbReference type="PANTHER" id="PTHR46696:SF1">
    <property type="entry name" value="CYTOCHROME P450 YJIB-RELATED"/>
    <property type="match status" value="1"/>
</dbReference>
<evidence type="ECO:0000256" key="1">
    <source>
        <dbReference type="ARBA" id="ARBA00010617"/>
    </source>
</evidence>
<accession>A0ABV9BD95</accession>
<keyword evidence="2" id="KW-0408">Iron</keyword>
<keyword evidence="2" id="KW-0503">Monooxygenase</keyword>
<keyword evidence="2" id="KW-0560">Oxidoreductase</keyword>
<dbReference type="PANTHER" id="PTHR46696">
    <property type="entry name" value="P450, PUTATIVE (EUROFUNG)-RELATED"/>
    <property type="match status" value="1"/>
</dbReference>